<organism evidence="6 7">
    <name type="scientific">Smittium culicis</name>
    <dbReference type="NCBI Taxonomy" id="133412"/>
    <lineage>
        <taxon>Eukaryota</taxon>
        <taxon>Fungi</taxon>
        <taxon>Fungi incertae sedis</taxon>
        <taxon>Zoopagomycota</taxon>
        <taxon>Kickxellomycotina</taxon>
        <taxon>Harpellomycetes</taxon>
        <taxon>Harpellales</taxon>
        <taxon>Legeriomycetaceae</taxon>
        <taxon>Smittium</taxon>
    </lineage>
</organism>
<comment type="caution">
    <text evidence="6">The sequence shown here is derived from an EMBL/GenBank/DDBJ whole genome shotgun (WGS) entry which is preliminary data.</text>
</comment>
<feature type="region of interest" description="Disordered" evidence="4">
    <location>
        <begin position="50"/>
        <end position="109"/>
    </location>
</feature>
<dbReference type="AlphaFoldDB" id="A0A1R1Y4V1"/>
<dbReference type="GO" id="GO:0019843">
    <property type="term" value="F:rRNA binding"/>
    <property type="evidence" value="ECO:0007669"/>
    <property type="project" value="TreeGrafter"/>
</dbReference>
<dbReference type="InterPro" id="IPR010678">
    <property type="entry name" value="UTP25"/>
</dbReference>
<dbReference type="Pfam" id="PF06862">
    <property type="entry name" value="Utp25_C"/>
    <property type="match status" value="1"/>
</dbReference>
<proteinExistence type="inferred from homology"/>
<feature type="compositionally biased region" description="Gly residues" evidence="4">
    <location>
        <begin position="60"/>
        <end position="71"/>
    </location>
</feature>
<sequence length="152" mass="17369">MLYTERFHYYYRYKIRGTSKVVFYGLPEHSQYFPEMLNLLIDYSEDSKRHKRKEKDARMGGLGDSSGGDEGGTSEYSSDEDENEEDELGRNLPISELKDHKHIAGGGSKGKKLGQCTALFTKYDYLKLERIIGTNLAVKLCESNDSVFSFNL</sequence>
<comment type="subunit">
    <text evidence="3">Component of the ribosomal small subunit (SSU) processome composed of at least 40 protein subunits and snoRNA U3.</text>
</comment>
<name>A0A1R1Y4V1_9FUNG</name>
<comment type="function">
    <text evidence="1 3">DEAD-box RNA helicase-like protein required for pre-18S rRNA processing, specifically at sites A0, A1, and A2.</text>
</comment>
<feature type="domain" description="UTP25 C-terminal" evidence="5">
    <location>
        <begin position="1"/>
        <end position="48"/>
    </location>
</feature>
<dbReference type="GO" id="GO:0034511">
    <property type="term" value="F:U3 snoRNA binding"/>
    <property type="evidence" value="ECO:0007669"/>
    <property type="project" value="InterPro"/>
</dbReference>
<comment type="similarity">
    <text evidence="3">Belongs to the UTP25 family.</text>
</comment>
<evidence type="ECO:0000313" key="6">
    <source>
        <dbReference type="EMBL" id="OMJ21879.1"/>
    </source>
</evidence>
<keyword evidence="3" id="KW-0539">Nucleus</keyword>
<keyword evidence="3" id="KW-0687">Ribonucleoprotein</keyword>
<keyword evidence="3" id="KW-0698">rRNA processing</keyword>
<dbReference type="PANTHER" id="PTHR12933:SF0">
    <property type="entry name" value="U3 SMALL NUCLEOLAR RNA-ASSOCIATED PROTEIN 25 HOMOLOG"/>
    <property type="match status" value="1"/>
</dbReference>
<evidence type="ECO:0000256" key="4">
    <source>
        <dbReference type="SAM" id="MobiDB-lite"/>
    </source>
</evidence>
<keyword evidence="3" id="KW-0690">Ribosome biogenesis</keyword>
<dbReference type="PANTHER" id="PTHR12933">
    <property type="entry name" value="ORF PROTEIN-RELATED"/>
    <property type="match status" value="1"/>
</dbReference>
<gene>
    <name evidence="6" type="ORF">AYI70_g3208</name>
</gene>
<dbReference type="GO" id="GO:0000462">
    <property type="term" value="P:maturation of SSU-rRNA from tricistronic rRNA transcript (SSU-rRNA, 5.8S rRNA, LSU-rRNA)"/>
    <property type="evidence" value="ECO:0007669"/>
    <property type="project" value="TreeGrafter"/>
</dbReference>
<evidence type="ECO:0000313" key="7">
    <source>
        <dbReference type="Proteomes" id="UP000187283"/>
    </source>
</evidence>
<evidence type="ECO:0000256" key="1">
    <source>
        <dbReference type="ARBA" id="ARBA00002883"/>
    </source>
</evidence>
<protein>
    <recommendedName>
        <fullName evidence="2 3">U3 small nucleolar RNA-associated protein 25</fullName>
        <shortName evidence="3">U3 snoRNA-associated protein 25</shortName>
    </recommendedName>
</protein>
<dbReference type="OrthoDB" id="10264378at2759"/>
<comment type="subcellular location">
    <subcellularLocation>
        <location evidence="3">Nucleus</location>
        <location evidence="3">Nucleolus</location>
    </subcellularLocation>
</comment>
<feature type="compositionally biased region" description="Acidic residues" evidence="4">
    <location>
        <begin position="77"/>
        <end position="87"/>
    </location>
</feature>
<dbReference type="Proteomes" id="UP000187283">
    <property type="component" value="Unassembled WGS sequence"/>
</dbReference>
<keyword evidence="7" id="KW-1185">Reference proteome</keyword>
<dbReference type="InterPro" id="IPR053939">
    <property type="entry name" value="UTP25_C"/>
</dbReference>
<evidence type="ECO:0000256" key="3">
    <source>
        <dbReference type="RuleBase" id="RU365070"/>
    </source>
</evidence>
<evidence type="ECO:0000259" key="5">
    <source>
        <dbReference type="Pfam" id="PF06862"/>
    </source>
</evidence>
<reference evidence="6 7" key="1">
    <citation type="submission" date="2017-01" db="EMBL/GenBank/DDBJ databases">
        <authorList>
            <person name="Mah S.A."/>
            <person name="Swanson W.J."/>
            <person name="Moy G.W."/>
            <person name="Vacquier V.D."/>
        </authorList>
    </citation>
    <scope>NUCLEOTIDE SEQUENCE [LARGE SCALE GENOMIC DNA]</scope>
    <source>
        <strain evidence="6 7">GSMNP</strain>
    </source>
</reference>
<evidence type="ECO:0000256" key="2">
    <source>
        <dbReference type="ARBA" id="ARBA00015422"/>
    </source>
</evidence>
<dbReference type="STRING" id="133412.A0A1R1Y4V1"/>
<dbReference type="EMBL" id="LSSN01000899">
    <property type="protein sequence ID" value="OMJ21879.1"/>
    <property type="molecule type" value="Genomic_DNA"/>
</dbReference>
<accession>A0A1R1Y4V1</accession>
<dbReference type="GO" id="GO:0032040">
    <property type="term" value="C:small-subunit processome"/>
    <property type="evidence" value="ECO:0007669"/>
    <property type="project" value="TreeGrafter"/>
</dbReference>